<dbReference type="InterPro" id="IPR019734">
    <property type="entry name" value="TPR_rpt"/>
</dbReference>
<dbReference type="SMART" id="SM00028">
    <property type="entry name" value="TPR"/>
    <property type="match status" value="2"/>
</dbReference>
<dbReference type="InterPro" id="IPR011990">
    <property type="entry name" value="TPR-like_helical_dom_sf"/>
</dbReference>
<dbReference type="AlphaFoldDB" id="X1C5R0"/>
<dbReference type="Gene3D" id="1.25.40.10">
    <property type="entry name" value="Tetratricopeptide repeat domain"/>
    <property type="match status" value="1"/>
</dbReference>
<reference evidence="1" key="1">
    <citation type="journal article" date="2014" name="Front. Microbiol.">
        <title>High frequency of phylogenetically diverse reductive dehalogenase-homologous genes in deep subseafloor sedimentary metagenomes.</title>
        <authorList>
            <person name="Kawai M."/>
            <person name="Futagami T."/>
            <person name="Toyoda A."/>
            <person name="Takaki Y."/>
            <person name="Nishi S."/>
            <person name="Hori S."/>
            <person name="Arai W."/>
            <person name="Tsubouchi T."/>
            <person name="Morono Y."/>
            <person name="Uchiyama I."/>
            <person name="Ito T."/>
            <person name="Fujiyama A."/>
            <person name="Inagaki F."/>
            <person name="Takami H."/>
        </authorList>
    </citation>
    <scope>NUCLEOTIDE SEQUENCE</scope>
    <source>
        <strain evidence="1">Expedition CK06-06</strain>
    </source>
</reference>
<gene>
    <name evidence="1" type="ORF">S01H4_42515</name>
</gene>
<comment type="caution">
    <text evidence="1">The sequence shown here is derived from an EMBL/GenBank/DDBJ whole genome shotgun (WGS) entry which is preliminary data.</text>
</comment>
<name>X1C5R0_9ZZZZ</name>
<proteinExistence type="predicted"/>
<feature type="non-terminal residue" evidence="1">
    <location>
        <position position="286"/>
    </location>
</feature>
<sequence length="286" mass="31589">EERLEALADARIDLEKADELGTQDPKIRSQLCVEWLALGELDRADDELKAVENLAQEELEGYYFDVNDWTATRFGLALELAMREGDPNEAASKADEALALLTVERHRVRILPLAIISYVAAGNASDANDYLDEYLDATHAAGSTTQERLQLAYLRALVATAQDRAYRVIDILQPVLADDVSDFRLWGLLAGAYRMTNQPSRAVSALTRCLRLSPQDSQARLRLQLAGEHIKLRDWNGVLEHAQLAESLNPTDTATRLLRIEAVAHTTAGQGQAGAARLKELSSELT</sequence>
<dbReference type="SUPFAM" id="SSF48452">
    <property type="entry name" value="TPR-like"/>
    <property type="match status" value="1"/>
</dbReference>
<protein>
    <submittedName>
        <fullName evidence="1">Uncharacterized protein</fullName>
    </submittedName>
</protein>
<feature type="non-terminal residue" evidence="1">
    <location>
        <position position="1"/>
    </location>
</feature>
<dbReference type="EMBL" id="BART01023355">
    <property type="protein sequence ID" value="GAG91743.1"/>
    <property type="molecule type" value="Genomic_DNA"/>
</dbReference>
<organism evidence="1">
    <name type="scientific">marine sediment metagenome</name>
    <dbReference type="NCBI Taxonomy" id="412755"/>
    <lineage>
        <taxon>unclassified sequences</taxon>
        <taxon>metagenomes</taxon>
        <taxon>ecological metagenomes</taxon>
    </lineage>
</organism>
<evidence type="ECO:0000313" key="1">
    <source>
        <dbReference type="EMBL" id="GAG91743.1"/>
    </source>
</evidence>
<accession>X1C5R0</accession>